<evidence type="ECO:0000259" key="1">
    <source>
        <dbReference type="Pfam" id="PF00156"/>
    </source>
</evidence>
<gene>
    <name evidence="2" type="ORF">MNBD_NITROSPINAE05-184</name>
</gene>
<dbReference type="SUPFAM" id="SSF53271">
    <property type="entry name" value="PRTase-like"/>
    <property type="match status" value="1"/>
</dbReference>
<organism evidence="2">
    <name type="scientific">hydrothermal vent metagenome</name>
    <dbReference type="NCBI Taxonomy" id="652676"/>
    <lineage>
        <taxon>unclassified sequences</taxon>
        <taxon>metagenomes</taxon>
        <taxon>ecological metagenomes</taxon>
    </lineage>
</organism>
<dbReference type="CDD" id="cd06223">
    <property type="entry name" value="PRTases_typeI"/>
    <property type="match status" value="1"/>
</dbReference>
<evidence type="ECO:0000313" key="2">
    <source>
        <dbReference type="EMBL" id="VAX28965.1"/>
    </source>
</evidence>
<name>A0A3B1DB03_9ZZZZ</name>
<reference evidence="2" key="1">
    <citation type="submission" date="2018-06" db="EMBL/GenBank/DDBJ databases">
        <authorList>
            <person name="Zhirakovskaya E."/>
        </authorList>
    </citation>
    <scope>NUCLEOTIDE SEQUENCE</scope>
</reference>
<sequence>MFSRIIKKGEFVLSSGVKSSYTYEYDLLSDAMNEAYCELLHNKLQTWQARHGKFDVVVGCETQGIRIGHTLSKLMGLPFHIMPKKRIDFAQTEVPAYPKDTHWLIVDDIASTGSTFLRAVEYLDIEEKPETITFASMIRRNLDNMDYSAVSGDPEKAQFNVRSERFDFIDKRLVSLYSEPK</sequence>
<feature type="domain" description="Phosphoribosyltransferase" evidence="1">
    <location>
        <begin position="50"/>
        <end position="144"/>
    </location>
</feature>
<dbReference type="Pfam" id="PF00156">
    <property type="entry name" value="Pribosyltran"/>
    <property type="match status" value="1"/>
</dbReference>
<dbReference type="InterPro" id="IPR029057">
    <property type="entry name" value="PRTase-like"/>
</dbReference>
<accession>A0A3B1DB03</accession>
<dbReference type="Gene3D" id="3.40.50.2020">
    <property type="match status" value="1"/>
</dbReference>
<dbReference type="InterPro" id="IPR000836">
    <property type="entry name" value="PRTase_dom"/>
</dbReference>
<proteinExistence type="predicted"/>
<dbReference type="EMBL" id="UOGG01000070">
    <property type="protein sequence ID" value="VAX28965.1"/>
    <property type="molecule type" value="Genomic_DNA"/>
</dbReference>
<protein>
    <recommendedName>
        <fullName evidence="1">Phosphoribosyltransferase domain-containing protein</fullName>
    </recommendedName>
</protein>
<dbReference type="AlphaFoldDB" id="A0A3B1DB03"/>